<dbReference type="PANTHER" id="PTHR39966:SF1">
    <property type="entry name" value="HEMERYTHRIN-LIKE DOMAIN-CONTAINING PROTEIN"/>
    <property type="match status" value="1"/>
</dbReference>
<dbReference type="OrthoDB" id="9785474at2"/>
<organism evidence="2 3">
    <name type="scientific">Aedoeadaptatus ivorii</name>
    <dbReference type="NCBI Taxonomy" id="54006"/>
    <lineage>
        <taxon>Bacteria</taxon>
        <taxon>Bacillati</taxon>
        <taxon>Bacillota</taxon>
        <taxon>Tissierellia</taxon>
        <taxon>Tissierellales</taxon>
        <taxon>Peptoniphilaceae</taxon>
        <taxon>Aedoeadaptatus</taxon>
    </lineage>
</organism>
<evidence type="ECO:0000259" key="1">
    <source>
        <dbReference type="Pfam" id="PF01814"/>
    </source>
</evidence>
<dbReference type="Proteomes" id="UP000269544">
    <property type="component" value="Chromosome"/>
</dbReference>
<accession>A0A448V2S7</accession>
<dbReference type="EMBL" id="LR134523">
    <property type="protein sequence ID" value="VEJ36092.1"/>
    <property type="molecule type" value="Genomic_DNA"/>
</dbReference>
<dbReference type="AlphaFoldDB" id="A0A448V2S7"/>
<reference evidence="2 3" key="1">
    <citation type="submission" date="2018-12" db="EMBL/GenBank/DDBJ databases">
        <authorList>
            <consortium name="Pathogen Informatics"/>
        </authorList>
    </citation>
    <scope>NUCLEOTIDE SEQUENCE [LARGE SCALE GENOMIC DNA]</scope>
    <source>
        <strain evidence="2 3">NCTC13079</strain>
    </source>
</reference>
<dbReference type="Gene3D" id="1.20.120.520">
    <property type="entry name" value="nmb1532 protein domain like"/>
    <property type="match status" value="1"/>
</dbReference>
<evidence type="ECO:0000313" key="2">
    <source>
        <dbReference type="EMBL" id="VEJ36092.1"/>
    </source>
</evidence>
<dbReference type="RefSeq" id="WP_126465914.1">
    <property type="nucleotide sequence ID" value="NZ_JAUSWF010000008.1"/>
</dbReference>
<keyword evidence="3" id="KW-1185">Reference proteome</keyword>
<dbReference type="InterPro" id="IPR012312">
    <property type="entry name" value="Hemerythrin-like"/>
</dbReference>
<name>A0A448V2S7_9FIRM</name>
<dbReference type="GO" id="GO:0005886">
    <property type="term" value="C:plasma membrane"/>
    <property type="evidence" value="ECO:0007669"/>
    <property type="project" value="TreeGrafter"/>
</dbReference>
<dbReference type="Pfam" id="PF01814">
    <property type="entry name" value="Hemerythrin"/>
    <property type="match status" value="1"/>
</dbReference>
<gene>
    <name evidence="2" type="ORF">NCTC13079_01287</name>
</gene>
<evidence type="ECO:0000313" key="3">
    <source>
        <dbReference type="Proteomes" id="UP000269544"/>
    </source>
</evidence>
<dbReference type="PANTHER" id="PTHR39966">
    <property type="entry name" value="BLL2471 PROTEIN-RELATED"/>
    <property type="match status" value="1"/>
</dbReference>
<dbReference type="KEGG" id="piv:NCTC13079_01287"/>
<proteinExistence type="predicted"/>
<protein>
    <submittedName>
        <fullName evidence="2">Uncharacterized conserved protein</fullName>
    </submittedName>
</protein>
<sequence>MYGIEVLVREHDNILRFTRVIRRYLLRAMDGEILFLDELSGMIDFIRNYSDAHHHGKEEEILFHYMLEDGGDVAEKIVRQGMLVEHDQARGIVRDLEAARIAYESEASAAHLLDIFGLLYAYVRLLEAHAARENEVVYPFGERALSEEKKASVDAETRAFEEEGASVKEKQLSALARWEEILDGGGNTD</sequence>
<feature type="domain" description="Hemerythrin-like" evidence="1">
    <location>
        <begin position="3"/>
        <end position="140"/>
    </location>
</feature>